<dbReference type="PROSITE" id="PS00108">
    <property type="entry name" value="PROTEIN_KINASE_ST"/>
    <property type="match status" value="1"/>
</dbReference>
<reference evidence="5 6" key="1">
    <citation type="journal article" date="2008" name="Proc. Natl. Acad. Sci. U.S.A.">
        <title>The genome of Cyanothece 51142, a unicellular diazotrophic cyanobacterium important in the marine nitrogen cycle.</title>
        <authorList>
            <person name="Welsh E.A."/>
            <person name="Liberton M."/>
            <person name="Stoeckel J."/>
            <person name="Loh T."/>
            <person name="Elvitigala T."/>
            <person name="Wang C."/>
            <person name="Wollam A."/>
            <person name="Fulton R.S."/>
            <person name="Clifton S.W."/>
            <person name="Jacobs J.M."/>
            <person name="Aurora R."/>
            <person name="Ghosh B.K."/>
            <person name="Sherman L.A."/>
            <person name="Smith R.D."/>
            <person name="Wilson R.K."/>
            <person name="Pakrasi H.B."/>
        </authorList>
    </citation>
    <scope>NUCLEOTIDE SEQUENCE [LARGE SCALE GENOMIC DNA]</scope>
    <source>
        <strain evidence="6">ATCC 51142 / BH68</strain>
    </source>
</reference>
<dbReference type="EMBL" id="CP000806">
    <property type="protein sequence ID" value="ACB52961.1"/>
    <property type="molecule type" value="Genomic_DNA"/>
</dbReference>
<keyword evidence="1" id="KW-0547">Nucleotide-binding</keyword>
<evidence type="ECO:0000256" key="3">
    <source>
        <dbReference type="SAM" id="Phobius"/>
    </source>
</evidence>
<evidence type="ECO:0000259" key="4">
    <source>
        <dbReference type="PROSITE" id="PS50011"/>
    </source>
</evidence>
<dbReference type="Proteomes" id="UP000001203">
    <property type="component" value="Chromosome circular"/>
</dbReference>
<dbReference type="OrthoDB" id="5518868at2"/>
<gene>
    <name evidence="5" type="ordered locus">cce_3613</name>
</gene>
<dbReference type="KEGG" id="cyt:cce_3613"/>
<dbReference type="CDD" id="cd14014">
    <property type="entry name" value="STKc_PknB_like"/>
    <property type="match status" value="1"/>
</dbReference>
<dbReference type="HOGENOM" id="CLU_000288_135_7_3"/>
<organism evidence="5 6">
    <name type="scientific">Crocosphaera subtropica (strain ATCC 51142 / BH68)</name>
    <name type="common">Cyanothece sp. (strain ATCC 51142)</name>
    <dbReference type="NCBI Taxonomy" id="43989"/>
    <lineage>
        <taxon>Bacteria</taxon>
        <taxon>Bacillati</taxon>
        <taxon>Cyanobacteriota</taxon>
        <taxon>Cyanophyceae</taxon>
        <taxon>Oscillatoriophycideae</taxon>
        <taxon>Chroococcales</taxon>
        <taxon>Aphanothecaceae</taxon>
        <taxon>Crocosphaera</taxon>
        <taxon>Crocosphaera subtropica</taxon>
    </lineage>
</organism>
<dbReference type="AlphaFoldDB" id="B1X0S2"/>
<evidence type="ECO:0000256" key="1">
    <source>
        <dbReference type="ARBA" id="ARBA00022741"/>
    </source>
</evidence>
<keyword evidence="5" id="KW-0418">Kinase</keyword>
<dbReference type="SUPFAM" id="SSF56112">
    <property type="entry name" value="Protein kinase-like (PK-like)"/>
    <property type="match status" value="1"/>
</dbReference>
<dbReference type="InterPro" id="IPR008271">
    <property type="entry name" value="Ser/Thr_kinase_AS"/>
</dbReference>
<keyword evidence="5" id="KW-0808">Transferase</keyword>
<keyword evidence="3" id="KW-1133">Transmembrane helix</keyword>
<dbReference type="InterPro" id="IPR011009">
    <property type="entry name" value="Kinase-like_dom_sf"/>
</dbReference>
<dbReference type="InterPro" id="IPR000719">
    <property type="entry name" value="Prot_kinase_dom"/>
</dbReference>
<proteinExistence type="predicted"/>
<keyword evidence="3" id="KW-0472">Membrane</keyword>
<protein>
    <submittedName>
        <fullName evidence="5">Serine/threonine protein kinase</fullName>
    </submittedName>
</protein>
<dbReference type="eggNOG" id="COG0515">
    <property type="taxonomic scope" value="Bacteria"/>
</dbReference>
<dbReference type="RefSeq" id="WP_009545227.1">
    <property type="nucleotide sequence ID" value="NC_010546.1"/>
</dbReference>
<evidence type="ECO:0000313" key="5">
    <source>
        <dbReference type="EMBL" id="ACB52961.1"/>
    </source>
</evidence>
<dbReference type="GO" id="GO:0005524">
    <property type="term" value="F:ATP binding"/>
    <property type="evidence" value="ECO:0007669"/>
    <property type="project" value="UniProtKB-KW"/>
</dbReference>
<keyword evidence="3" id="KW-0812">Transmembrane</keyword>
<sequence>MFNTDDIIVDKYQLKQRLGNTATGHQTWLAIEQLTQENVTIKLLAFSPQMQWEELKLFEREAEVLQSLKHERIPKYRDYFDLDKDLGGGIAWFGLVQDYIPGSSLQELVDRGKIFTEKETYNIAVEILEILIYLHELNPLVIHRDIKPSNLILGEDNHIYLIDFGAVQAQGAVTGVTFTVVGSSGYAPLEQFWGRAVPASDIYALGATLIHLLTGISPVDLPHKDSQIQFSDKVNIANYFTYWLEKATNISLEKRFSTAKEALESLQKKRTIIQSETFRKKLLQPNYSRFLVTKTDNKLSLYLPPKVTYKMGNTSLFITICIIAAVTLTFFPFSLLVLLFVYQYCKDMRVVFLEKAFKIQRTIFGLTYQSINASNDDIIGVFLYGSSNNHQVKIRTKNRSYIIGENLKEEECAWLAKEIQDWLYYHQ</sequence>
<dbReference type="SMART" id="SM00220">
    <property type="entry name" value="S_TKc"/>
    <property type="match status" value="1"/>
</dbReference>
<dbReference type="Pfam" id="PF00069">
    <property type="entry name" value="Pkinase"/>
    <property type="match status" value="1"/>
</dbReference>
<dbReference type="Gene3D" id="1.10.510.10">
    <property type="entry name" value="Transferase(Phosphotransferase) domain 1"/>
    <property type="match status" value="1"/>
</dbReference>
<evidence type="ECO:0000313" key="6">
    <source>
        <dbReference type="Proteomes" id="UP000001203"/>
    </source>
</evidence>
<name>B1X0S2_CROS5</name>
<feature type="domain" description="Protein kinase" evidence="4">
    <location>
        <begin position="12"/>
        <end position="273"/>
    </location>
</feature>
<dbReference type="GO" id="GO:0004674">
    <property type="term" value="F:protein serine/threonine kinase activity"/>
    <property type="evidence" value="ECO:0007669"/>
    <property type="project" value="UniProtKB-KW"/>
</dbReference>
<evidence type="ECO:0000256" key="2">
    <source>
        <dbReference type="ARBA" id="ARBA00022840"/>
    </source>
</evidence>
<dbReference type="PANTHER" id="PTHR24363">
    <property type="entry name" value="SERINE/THREONINE PROTEIN KINASE"/>
    <property type="match status" value="1"/>
</dbReference>
<accession>B1X0S2</accession>
<feature type="transmembrane region" description="Helical" evidence="3">
    <location>
        <begin position="316"/>
        <end position="342"/>
    </location>
</feature>
<dbReference type="PANTHER" id="PTHR24363:SF7">
    <property type="entry name" value="SERINE_THREONINE-PROTEIN KINASE-LIKE PROTEIN E"/>
    <property type="match status" value="1"/>
</dbReference>
<keyword evidence="2" id="KW-0067">ATP-binding</keyword>
<dbReference type="PROSITE" id="PS50011">
    <property type="entry name" value="PROTEIN_KINASE_DOM"/>
    <property type="match status" value="1"/>
</dbReference>
<keyword evidence="5" id="KW-0723">Serine/threonine-protein kinase</keyword>
<keyword evidence="6" id="KW-1185">Reference proteome</keyword>
<dbReference type="STRING" id="43989.cce_3613"/>